<proteinExistence type="predicted"/>
<gene>
    <name evidence="1" type="ORF">MNBD_BACTEROID03-1288</name>
</gene>
<organism evidence="1">
    <name type="scientific">hydrothermal vent metagenome</name>
    <dbReference type="NCBI Taxonomy" id="652676"/>
    <lineage>
        <taxon>unclassified sequences</taxon>
        <taxon>metagenomes</taxon>
        <taxon>ecological metagenomes</taxon>
    </lineage>
</organism>
<evidence type="ECO:0000313" key="1">
    <source>
        <dbReference type="EMBL" id="VAW16127.1"/>
    </source>
</evidence>
<dbReference type="Pfam" id="PF14054">
    <property type="entry name" value="DUF4249"/>
    <property type="match status" value="1"/>
</dbReference>
<protein>
    <recommendedName>
        <fullName evidence="2">DUF4249 domain-containing protein</fullName>
    </recommendedName>
</protein>
<dbReference type="AlphaFoldDB" id="A0A3B0TRT1"/>
<sequence>MNEPRYCMKKLFLILVFFTSISCFKEVAIDIPRHEPLPVVNSIFFSDSKIALTLGKTQPILENGNVTIENGLIKLYEDEMLKDTMYLVGSSFSSSIIAKAGKSYKVEIETPDFSTLYSKDRLPNYPRLSFLNYKDSVYIGEEGDLFSQASITIDDEPDYDNFYELIMFMKAETEDDIYNSNIGYLLYDSVNNDIVFQNEGLLNYYPYNLLFSDELFDGKKQTLRINFTMSNTGFIGAHKNDVVNLIMHLRHVSKNYYEYNKTLTLHYENQFGDIWDGVGEPVPMFTNIENGYGIFAGYSEVTDTIYKER</sequence>
<reference evidence="1" key="1">
    <citation type="submission" date="2018-06" db="EMBL/GenBank/DDBJ databases">
        <authorList>
            <person name="Zhirakovskaya E."/>
        </authorList>
    </citation>
    <scope>NUCLEOTIDE SEQUENCE</scope>
</reference>
<dbReference type="PROSITE" id="PS51257">
    <property type="entry name" value="PROKAR_LIPOPROTEIN"/>
    <property type="match status" value="1"/>
</dbReference>
<accession>A0A3B0TRT1</accession>
<dbReference type="InterPro" id="IPR025345">
    <property type="entry name" value="DUF4249"/>
</dbReference>
<dbReference type="EMBL" id="UOEL01000129">
    <property type="protein sequence ID" value="VAW16127.1"/>
    <property type="molecule type" value="Genomic_DNA"/>
</dbReference>
<name>A0A3B0TRT1_9ZZZZ</name>
<evidence type="ECO:0008006" key="2">
    <source>
        <dbReference type="Google" id="ProtNLM"/>
    </source>
</evidence>